<dbReference type="EMBL" id="HACA01033371">
    <property type="protein sequence ID" value="CDW50732.1"/>
    <property type="molecule type" value="Transcribed_RNA"/>
</dbReference>
<proteinExistence type="predicted"/>
<dbReference type="AlphaFoldDB" id="A0A0K2VKJ4"/>
<reference evidence="1" key="1">
    <citation type="submission" date="2014-05" db="EMBL/GenBank/DDBJ databases">
        <authorList>
            <person name="Chronopoulou M."/>
        </authorList>
    </citation>
    <scope>NUCLEOTIDE SEQUENCE</scope>
    <source>
        <tissue evidence="1">Whole organism</tissue>
    </source>
</reference>
<sequence>MGLHVPFYIVLKALNAQNVQKELRKNKVYNPPLFFSFQTT</sequence>
<protein>
    <submittedName>
        <fullName evidence="1">Uncharacterized protein</fullName>
    </submittedName>
</protein>
<organism evidence="1">
    <name type="scientific">Lepeophtheirus salmonis</name>
    <name type="common">Salmon louse</name>
    <name type="synonym">Caligus salmonis</name>
    <dbReference type="NCBI Taxonomy" id="72036"/>
    <lineage>
        <taxon>Eukaryota</taxon>
        <taxon>Metazoa</taxon>
        <taxon>Ecdysozoa</taxon>
        <taxon>Arthropoda</taxon>
        <taxon>Crustacea</taxon>
        <taxon>Multicrustacea</taxon>
        <taxon>Hexanauplia</taxon>
        <taxon>Copepoda</taxon>
        <taxon>Siphonostomatoida</taxon>
        <taxon>Caligidae</taxon>
        <taxon>Lepeophtheirus</taxon>
    </lineage>
</organism>
<accession>A0A0K2VKJ4</accession>
<evidence type="ECO:0000313" key="1">
    <source>
        <dbReference type="EMBL" id="CDW50732.1"/>
    </source>
</evidence>
<name>A0A0K2VKJ4_LEPSM</name>